<dbReference type="GO" id="GO:0008270">
    <property type="term" value="F:zinc ion binding"/>
    <property type="evidence" value="ECO:0007669"/>
    <property type="project" value="UniProtKB-UniRule"/>
</dbReference>
<keyword evidence="9" id="KW-0460">Magnesium</keyword>
<dbReference type="EC" id="2.7.7.101" evidence="12"/>
<feature type="region of interest" description="Disordered" evidence="13">
    <location>
        <begin position="452"/>
        <end position="480"/>
    </location>
</feature>
<keyword evidence="5 12" id="KW-0235">DNA replication</keyword>
<evidence type="ECO:0000256" key="7">
    <source>
        <dbReference type="ARBA" id="ARBA00022771"/>
    </source>
</evidence>
<evidence type="ECO:0000256" key="9">
    <source>
        <dbReference type="ARBA" id="ARBA00022842"/>
    </source>
</evidence>
<keyword evidence="6 12" id="KW-0479">Metal-binding</keyword>
<dbReference type="STRING" id="1797989.A3H66_00255"/>
<evidence type="ECO:0000313" key="16">
    <source>
        <dbReference type="Proteomes" id="UP000178783"/>
    </source>
</evidence>
<dbReference type="InterPro" id="IPR006295">
    <property type="entry name" value="DNA_primase_DnaG"/>
</dbReference>
<comment type="function">
    <text evidence="12">RNA polymerase that catalyzes the synthesis of short RNA molecules used as primers for DNA polymerase during DNA replication.</text>
</comment>
<gene>
    <name evidence="12" type="primary">dnaG</name>
    <name evidence="15" type="ORF">A3H66_00255</name>
</gene>
<dbReference type="PROSITE" id="PS50880">
    <property type="entry name" value="TOPRIM"/>
    <property type="match status" value="1"/>
</dbReference>
<dbReference type="InterPro" id="IPR002694">
    <property type="entry name" value="Znf_CHC2"/>
</dbReference>
<dbReference type="InterPro" id="IPR036977">
    <property type="entry name" value="DNA_primase_Znf_CHC2"/>
</dbReference>
<dbReference type="GO" id="GO:0003899">
    <property type="term" value="F:DNA-directed RNA polymerase activity"/>
    <property type="evidence" value="ECO:0007669"/>
    <property type="project" value="UniProtKB-UniRule"/>
</dbReference>
<evidence type="ECO:0000256" key="6">
    <source>
        <dbReference type="ARBA" id="ARBA00022723"/>
    </source>
</evidence>
<keyword evidence="3 12" id="KW-0808">Transferase</keyword>
<dbReference type="Gene3D" id="3.90.580.10">
    <property type="entry name" value="Zinc finger, CHC2-type domain"/>
    <property type="match status" value="1"/>
</dbReference>
<proteinExistence type="inferred from homology"/>
<accession>A0A1F5SD66</accession>
<comment type="caution">
    <text evidence="15">The sequence shown here is derived from an EMBL/GenBank/DDBJ whole genome shotgun (WGS) entry which is preliminary data.</text>
</comment>
<dbReference type="SMART" id="SM00400">
    <property type="entry name" value="ZnF_CHCC"/>
    <property type="match status" value="1"/>
</dbReference>
<dbReference type="Gene3D" id="3.40.1360.10">
    <property type="match status" value="1"/>
</dbReference>
<comment type="subunit">
    <text evidence="12">Monomer. Interacts with DnaB.</text>
</comment>
<feature type="domain" description="Toprim" evidence="14">
    <location>
        <begin position="276"/>
        <end position="359"/>
    </location>
</feature>
<evidence type="ECO:0000256" key="4">
    <source>
        <dbReference type="ARBA" id="ARBA00022695"/>
    </source>
</evidence>
<keyword evidence="11 12" id="KW-0804">Transcription</keyword>
<dbReference type="Pfam" id="PF01807">
    <property type="entry name" value="Zn_ribbon_DnaG"/>
    <property type="match status" value="1"/>
</dbReference>
<comment type="domain">
    <text evidence="12">Contains an N-terminal zinc-binding domain, a central core domain that contains the primase activity, and a C-terminal DnaB-binding domain.</text>
</comment>
<dbReference type="SUPFAM" id="SSF56731">
    <property type="entry name" value="DNA primase core"/>
    <property type="match status" value="1"/>
</dbReference>
<keyword evidence="2 12" id="KW-0639">Primosome</keyword>
<keyword evidence="1 12" id="KW-0240">DNA-directed RNA polymerase</keyword>
<evidence type="ECO:0000256" key="11">
    <source>
        <dbReference type="ARBA" id="ARBA00023163"/>
    </source>
</evidence>
<sequence length="678" mass="75696">MPNPSDEVKSKLDIVEVIREYVPLKAAGYNFRANCPFHREKTPSFMVSPEKQIWHCFGCGKGGDVFSFVMEIEGLSFVEALRLLAKKAGVVLKRQDPALVSKRNVLLDIVELAAKFYHKILLDSPAAEAARVYLKERTLTDETIAAWQIGYSPDAWETLSNFLKSKGFGENEIFLAGLSVKKDLANGSTGSRQAGSGRARFYDRFRGRIMFPLNDINGNVVGFTARVLPARAGGGPEREAAEKMGKYINSPATMIYDKSKILFGLDKAKMAIKAGEAAVLVEGQMDAITARQSGFINVIASSGTALTSQQVSLIKRYTNNLYLSFDMDKAGDLASERGIAVAMQAEMNIKVIELPAGKDPDEFIKNNPAGWPQAVKTAKPMMRYYFDKTFSKLNKNEYEGQRQIINILLPIMAKFGSKIEQDFWLKKLGQEIDVKENFLREKLNQIISSGRLAAEKKRKPPQLGEGPGGTGTAKISQRENQAGQELKLSREVRLSELLLALGLKFPAHLEYIINHLSPEELAGENHKSLYKNLIVYYNKLIDFWTHEGGSFDLAINYQDLKDWLSNPENFAQTNQANNETGDQAGAFQCSSLLDKLVLLADRDFCDYTAEQAKAEMINLVAALRVNNLCRRRYHIIKLIAAAEKESLEPAAEKAEKLKRLMEEFKALTEEINIINPKP</sequence>
<protein>
    <recommendedName>
        <fullName evidence="12">DNA primase</fullName>
        <ecNumber evidence="12">2.7.7.101</ecNumber>
    </recommendedName>
</protein>
<evidence type="ECO:0000256" key="12">
    <source>
        <dbReference type="HAMAP-Rule" id="MF_00974"/>
    </source>
</evidence>
<dbReference type="GO" id="GO:1990077">
    <property type="term" value="C:primosome complex"/>
    <property type="evidence" value="ECO:0007669"/>
    <property type="project" value="UniProtKB-KW"/>
</dbReference>
<reference evidence="15 16" key="1">
    <citation type="journal article" date="2016" name="Nat. Commun.">
        <title>Thousands of microbial genomes shed light on interconnected biogeochemical processes in an aquifer system.</title>
        <authorList>
            <person name="Anantharaman K."/>
            <person name="Brown C.T."/>
            <person name="Hug L.A."/>
            <person name="Sharon I."/>
            <person name="Castelle C.J."/>
            <person name="Probst A.J."/>
            <person name="Thomas B.C."/>
            <person name="Singh A."/>
            <person name="Wilkins M.J."/>
            <person name="Karaoz U."/>
            <person name="Brodie E.L."/>
            <person name="Williams K.H."/>
            <person name="Hubbard S.S."/>
            <person name="Banfield J.F."/>
        </authorList>
    </citation>
    <scope>NUCLEOTIDE SEQUENCE [LARGE SCALE GENOMIC DNA]</scope>
</reference>
<dbReference type="Gene3D" id="3.90.980.10">
    <property type="entry name" value="DNA primase, catalytic core, N-terminal domain"/>
    <property type="match status" value="1"/>
</dbReference>
<feature type="zinc finger region" description="CHC2-type" evidence="12">
    <location>
        <begin position="35"/>
        <end position="59"/>
    </location>
</feature>
<dbReference type="GO" id="GO:0003677">
    <property type="term" value="F:DNA binding"/>
    <property type="evidence" value="ECO:0007669"/>
    <property type="project" value="UniProtKB-KW"/>
</dbReference>
<dbReference type="GO" id="GO:0000428">
    <property type="term" value="C:DNA-directed RNA polymerase complex"/>
    <property type="evidence" value="ECO:0007669"/>
    <property type="project" value="UniProtKB-KW"/>
</dbReference>
<dbReference type="CDD" id="cd03364">
    <property type="entry name" value="TOPRIM_DnaG_primases"/>
    <property type="match status" value="1"/>
</dbReference>
<evidence type="ECO:0000256" key="3">
    <source>
        <dbReference type="ARBA" id="ARBA00022679"/>
    </source>
</evidence>
<dbReference type="InterPro" id="IPR037068">
    <property type="entry name" value="DNA_primase_core_N_sf"/>
</dbReference>
<dbReference type="GO" id="GO:0005737">
    <property type="term" value="C:cytoplasm"/>
    <property type="evidence" value="ECO:0007669"/>
    <property type="project" value="TreeGrafter"/>
</dbReference>
<dbReference type="SMART" id="SM00493">
    <property type="entry name" value="TOPRIM"/>
    <property type="match status" value="1"/>
</dbReference>
<comment type="catalytic activity">
    <reaction evidence="12">
        <text>ssDNA + n NTP = ssDNA/pppN(pN)n-1 hybrid + (n-1) diphosphate.</text>
        <dbReference type="EC" id="2.7.7.101"/>
    </reaction>
</comment>
<evidence type="ECO:0000256" key="10">
    <source>
        <dbReference type="ARBA" id="ARBA00023125"/>
    </source>
</evidence>
<evidence type="ECO:0000256" key="5">
    <source>
        <dbReference type="ARBA" id="ARBA00022705"/>
    </source>
</evidence>
<dbReference type="InterPro" id="IPR050219">
    <property type="entry name" value="DnaG_primase"/>
</dbReference>
<dbReference type="InterPro" id="IPR034151">
    <property type="entry name" value="TOPRIM_DnaG_bac"/>
</dbReference>
<dbReference type="Pfam" id="PF08275">
    <property type="entry name" value="DNAG_N"/>
    <property type="match status" value="1"/>
</dbReference>
<dbReference type="NCBIfam" id="TIGR01391">
    <property type="entry name" value="dnaG"/>
    <property type="match status" value="1"/>
</dbReference>
<evidence type="ECO:0000259" key="14">
    <source>
        <dbReference type="PROSITE" id="PS50880"/>
    </source>
</evidence>
<organism evidence="15 16">
    <name type="scientific">Candidatus Falkowbacteria bacterium RIFCSPLOWO2_02_FULL_45_21</name>
    <dbReference type="NCBI Taxonomy" id="1797989"/>
    <lineage>
        <taxon>Bacteria</taxon>
        <taxon>Candidatus Falkowiibacteriota</taxon>
    </lineage>
</organism>
<dbReference type="Pfam" id="PF13155">
    <property type="entry name" value="Toprim_2"/>
    <property type="match status" value="1"/>
</dbReference>
<dbReference type="Proteomes" id="UP000178783">
    <property type="component" value="Unassembled WGS sequence"/>
</dbReference>
<evidence type="ECO:0000313" key="15">
    <source>
        <dbReference type="EMBL" id="OGF24627.1"/>
    </source>
</evidence>
<dbReference type="SUPFAM" id="SSF57783">
    <property type="entry name" value="Zinc beta-ribbon"/>
    <property type="match status" value="1"/>
</dbReference>
<dbReference type="InterPro" id="IPR006171">
    <property type="entry name" value="TOPRIM_dom"/>
</dbReference>
<dbReference type="AlphaFoldDB" id="A0A1F5SD66"/>
<dbReference type="GO" id="GO:0006269">
    <property type="term" value="P:DNA replication, synthesis of primer"/>
    <property type="evidence" value="ECO:0007669"/>
    <property type="project" value="UniProtKB-UniRule"/>
</dbReference>
<dbReference type="PANTHER" id="PTHR30313:SF2">
    <property type="entry name" value="DNA PRIMASE"/>
    <property type="match status" value="1"/>
</dbReference>
<comment type="cofactor">
    <cofactor evidence="12">
        <name>Zn(2+)</name>
        <dbReference type="ChEBI" id="CHEBI:29105"/>
    </cofactor>
    <text evidence="12">Binds 1 zinc ion per monomer.</text>
</comment>
<evidence type="ECO:0000256" key="8">
    <source>
        <dbReference type="ARBA" id="ARBA00022833"/>
    </source>
</evidence>
<dbReference type="HAMAP" id="MF_00974">
    <property type="entry name" value="DNA_primase_DnaG"/>
    <property type="match status" value="1"/>
</dbReference>
<dbReference type="InterPro" id="IPR030846">
    <property type="entry name" value="DnaG_bac"/>
</dbReference>
<keyword evidence="7 12" id="KW-0863">Zinc-finger</keyword>
<name>A0A1F5SD66_9BACT</name>
<evidence type="ECO:0000256" key="1">
    <source>
        <dbReference type="ARBA" id="ARBA00022478"/>
    </source>
</evidence>
<evidence type="ECO:0000256" key="13">
    <source>
        <dbReference type="SAM" id="MobiDB-lite"/>
    </source>
</evidence>
<dbReference type="PANTHER" id="PTHR30313">
    <property type="entry name" value="DNA PRIMASE"/>
    <property type="match status" value="1"/>
</dbReference>
<keyword evidence="4 12" id="KW-0548">Nucleotidyltransferase</keyword>
<dbReference type="InterPro" id="IPR013264">
    <property type="entry name" value="DNAG_N"/>
</dbReference>
<keyword evidence="8 12" id="KW-0862">Zinc</keyword>
<dbReference type="EMBL" id="MFFW01000005">
    <property type="protein sequence ID" value="OGF24627.1"/>
    <property type="molecule type" value="Genomic_DNA"/>
</dbReference>
<keyword evidence="10 12" id="KW-0238">DNA-binding</keyword>
<comment type="similarity">
    <text evidence="12">Belongs to the DnaG primase family.</text>
</comment>
<dbReference type="FunFam" id="3.90.580.10:FF:000001">
    <property type="entry name" value="DNA primase"/>
    <property type="match status" value="1"/>
</dbReference>
<evidence type="ECO:0000256" key="2">
    <source>
        <dbReference type="ARBA" id="ARBA00022515"/>
    </source>
</evidence>